<protein>
    <recommendedName>
        <fullName evidence="2">NAD-dependent epimerase/dehydratase domain-containing protein</fullName>
    </recommendedName>
</protein>
<proteinExistence type="inferred from homology"/>
<dbReference type="SUPFAM" id="SSF51735">
    <property type="entry name" value="NAD(P)-binding Rossmann-fold domains"/>
    <property type="match status" value="1"/>
</dbReference>
<feature type="non-terminal residue" evidence="3">
    <location>
        <position position="1"/>
    </location>
</feature>
<gene>
    <name evidence="3" type="ORF">S03H2_59955</name>
</gene>
<dbReference type="InterPro" id="IPR001509">
    <property type="entry name" value="Epimerase_deHydtase"/>
</dbReference>
<dbReference type="AlphaFoldDB" id="X1KWI4"/>
<organism evidence="3">
    <name type="scientific">marine sediment metagenome</name>
    <dbReference type="NCBI Taxonomy" id="412755"/>
    <lineage>
        <taxon>unclassified sequences</taxon>
        <taxon>metagenomes</taxon>
        <taxon>ecological metagenomes</taxon>
    </lineage>
</organism>
<dbReference type="Gene3D" id="3.90.25.10">
    <property type="entry name" value="UDP-galactose 4-epimerase, domain 1"/>
    <property type="match status" value="1"/>
</dbReference>
<accession>X1KWI4</accession>
<dbReference type="Gene3D" id="3.40.50.720">
    <property type="entry name" value="NAD(P)-binding Rossmann-like Domain"/>
    <property type="match status" value="1"/>
</dbReference>
<evidence type="ECO:0000259" key="2">
    <source>
        <dbReference type="Pfam" id="PF01370"/>
    </source>
</evidence>
<dbReference type="EMBL" id="BARU01038595">
    <property type="protein sequence ID" value="GAH86358.1"/>
    <property type="molecule type" value="Genomic_DNA"/>
</dbReference>
<dbReference type="Pfam" id="PF01370">
    <property type="entry name" value="Epimerase"/>
    <property type="match status" value="1"/>
</dbReference>
<dbReference type="PANTHER" id="PTHR43000">
    <property type="entry name" value="DTDP-D-GLUCOSE 4,6-DEHYDRATASE-RELATED"/>
    <property type="match status" value="1"/>
</dbReference>
<name>X1KWI4_9ZZZZ</name>
<evidence type="ECO:0000313" key="3">
    <source>
        <dbReference type="EMBL" id="GAH86358.1"/>
    </source>
</evidence>
<feature type="domain" description="NAD-dependent epimerase/dehydratase" evidence="2">
    <location>
        <begin position="2"/>
        <end position="106"/>
    </location>
</feature>
<sequence length="182" mass="20725">SPFNPLSDYSKMKIHEENHAKFCSENHNLNITILRYSNCYGDTTYIKNKFYPGKKGIIRIFVEEAMKDEPLPIIRNQSRDFTFIDDIVSATSAVIGLRGFNVFNVGTGVETKIEAVANLVEQALGKPLTFMTAPPRKIDNLSRRSLNIDKISSLWAPKYDLKTGIKLYIERLKEKMKCESVS</sequence>
<reference evidence="3" key="1">
    <citation type="journal article" date="2014" name="Front. Microbiol.">
        <title>High frequency of phylogenetically diverse reductive dehalogenase-homologous genes in deep subseafloor sedimentary metagenomes.</title>
        <authorList>
            <person name="Kawai M."/>
            <person name="Futagami T."/>
            <person name="Toyoda A."/>
            <person name="Takaki Y."/>
            <person name="Nishi S."/>
            <person name="Hori S."/>
            <person name="Arai W."/>
            <person name="Tsubouchi T."/>
            <person name="Morono Y."/>
            <person name="Uchiyama I."/>
            <person name="Ito T."/>
            <person name="Fujiyama A."/>
            <person name="Inagaki F."/>
            <person name="Takami H."/>
        </authorList>
    </citation>
    <scope>NUCLEOTIDE SEQUENCE</scope>
    <source>
        <strain evidence="3">Expedition CK06-06</strain>
    </source>
</reference>
<dbReference type="InterPro" id="IPR036291">
    <property type="entry name" value="NAD(P)-bd_dom_sf"/>
</dbReference>
<comment type="similarity">
    <text evidence="1">Belongs to the NAD(P)-dependent epimerase/dehydratase family.</text>
</comment>
<comment type="caution">
    <text evidence="3">The sequence shown here is derived from an EMBL/GenBank/DDBJ whole genome shotgun (WGS) entry which is preliminary data.</text>
</comment>
<evidence type="ECO:0000256" key="1">
    <source>
        <dbReference type="ARBA" id="ARBA00007637"/>
    </source>
</evidence>